<evidence type="ECO:0000313" key="4">
    <source>
        <dbReference type="Proteomes" id="UP000054404"/>
    </source>
</evidence>
<dbReference type="PANTHER" id="PTHR43329">
    <property type="entry name" value="EPOXIDE HYDROLASE"/>
    <property type="match status" value="1"/>
</dbReference>
<dbReference type="Gene3D" id="3.40.50.1820">
    <property type="entry name" value="alpha/beta hydrolase"/>
    <property type="match status" value="1"/>
</dbReference>
<organism evidence="3 4">
    <name type="scientific">Trueperella bernardiae</name>
    <dbReference type="NCBI Taxonomy" id="59561"/>
    <lineage>
        <taxon>Bacteria</taxon>
        <taxon>Bacillati</taxon>
        <taxon>Actinomycetota</taxon>
        <taxon>Actinomycetes</taxon>
        <taxon>Actinomycetales</taxon>
        <taxon>Actinomycetaceae</taxon>
        <taxon>Trueperella</taxon>
    </lineage>
</organism>
<keyword evidence="1 3" id="KW-0378">Hydrolase</keyword>
<dbReference type="InterPro" id="IPR029058">
    <property type="entry name" value="AB_hydrolase_fold"/>
</dbReference>
<dbReference type="AlphaFoldDB" id="A0A0W1KLY5"/>
<sequence length="303" mass="33110">MPADTTCITLPGPWRHEYIRANGAQFHAAIAGSHNPDKPLVLLVHGFPQYWWAWRNQIEPLHAAGYHVVAIDQRGIGGSDKTPDSEDGLTLASDLVAIVRALGARRAVVVGHGRGGALAWSAVSMEQDLFAGLVTISSPHPRTLHRLGMHVTLRTWRHVLTFVLTPISGRNLAKESVVRSLLTEWSASGNNGASSQSDIYTQALQLPGAAKIAINQLRWTWNSQRSATGRTYLRASANSVHIPVLAIRGEADPLLPDRAWDKDLEFSTGPYHKVRVAGAGHFVAEEQPETTTRLLLDFLQGLE</sequence>
<accession>A0A0W1KLY5</accession>
<gene>
    <name evidence="3" type="ORF">AQZ59_00620</name>
</gene>
<dbReference type="RefSeq" id="WP_062613031.1">
    <property type="nucleotide sequence ID" value="NZ_LNIZ01000002.1"/>
</dbReference>
<dbReference type="InterPro" id="IPR000639">
    <property type="entry name" value="Epox_hydrolase-like"/>
</dbReference>
<feature type="domain" description="AB hydrolase-1" evidence="2">
    <location>
        <begin position="39"/>
        <end position="287"/>
    </location>
</feature>
<dbReference type="Proteomes" id="UP000054404">
    <property type="component" value="Unassembled WGS sequence"/>
</dbReference>
<keyword evidence="4" id="KW-1185">Reference proteome</keyword>
<dbReference type="PATRIC" id="fig|59561.3.peg.611"/>
<name>A0A0W1KLY5_9ACTO</name>
<proteinExistence type="predicted"/>
<dbReference type="STRING" id="59561.AQZ59_00620"/>
<dbReference type="PRINTS" id="PR00412">
    <property type="entry name" value="EPOXHYDRLASE"/>
</dbReference>
<dbReference type="InterPro" id="IPR000073">
    <property type="entry name" value="AB_hydrolase_1"/>
</dbReference>
<evidence type="ECO:0000313" key="3">
    <source>
        <dbReference type="EMBL" id="KTF04631.1"/>
    </source>
</evidence>
<evidence type="ECO:0000256" key="1">
    <source>
        <dbReference type="ARBA" id="ARBA00022801"/>
    </source>
</evidence>
<evidence type="ECO:0000259" key="2">
    <source>
        <dbReference type="Pfam" id="PF00561"/>
    </source>
</evidence>
<dbReference type="EC" id="3.3.2.10" evidence="3"/>
<reference evidence="3 4" key="1">
    <citation type="submission" date="2015-11" db="EMBL/GenBank/DDBJ databases">
        <title>Draft Genome Sequence of the Type Strain Trueperella bernardiae LCDC 89-0504T, Isolated from Blood Culture.</title>
        <authorList>
            <person name="Bernier A.-M."/>
            <person name="Bernard K."/>
        </authorList>
    </citation>
    <scope>NUCLEOTIDE SEQUENCE [LARGE SCALE GENOMIC DNA]</scope>
    <source>
        <strain evidence="3 4">LCDC 89-0504</strain>
    </source>
</reference>
<comment type="caution">
    <text evidence="3">The sequence shown here is derived from an EMBL/GenBank/DDBJ whole genome shotgun (WGS) entry which is preliminary data.</text>
</comment>
<dbReference type="SUPFAM" id="SSF53474">
    <property type="entry name" value="alpha/beta-Hydrolases"/>
    <property type="match status" value="1"/>
</dbReference>
<dbReference type="GO" id="GO:0004301">
    <property type="term" value="F:epoxide hydrolase activity"/>
    <property type="evidence" value="ECO:0007669"/>
    <property type="project" value="UniProtKB-EC"/>
</dbReference>
<dbReference type="Pfam" id="PF00561">
    <property type="entry name" value="Abhydrolase_1"/>
    <property type="match status" value="1"/>
</dbReference>
<dbReference type="OrthoDB" id="2987348at2"/>
<protein>
    <submittedName>
        <fullName evidence="3">Soluble epoxide hydrolase</fullName>
        <ecNumber evidence="3">3.3.2.10</ecNumber>
    </submittedName>
</protein>
<dbReference type="EMBL" id="LNIZ01000002">
    <property type="protein sequence ID" value="KTF04631.1"/>
    <property type="molecule type" value="Genomic_DNA"/>
</dbReference>